<evidence type="ECO:0000313" key="5">
    <source>
        <dbReference type="Proteomes" id="UP000013827"/>
    </source>
</evidence>
<feature type="repeat" description="ANK" evidence="3">
    <location>
        <begin position="71"/>
        <end position="104"/>
    </location>
</feature>
<organism evidence="4 5">
    <name type="scientific">Emiliania huxleyi (strain CCMP1516)</name>
    <dbReference type="NCBI Taxonomy" id="280463"/>
    <lineage>
        <taxon>Eukaryota</taxon>
        <taxon>Haptista</taxon>
        <taxon>Haptophyta</taxon>
        <taxon>Prymnesiophyceae</taxon>
        <taxon>Isochrysidales</taxon>
        <taxon>Noelaerhabdaceae</taxon>
        <taxon>Emiliania</taxon>
    </lineage>
</organism>
<dbReference type="EnsemblProtists" id="EOD26341">
    <property type="protein sequence ID" value="EOD26341"/>
    <property type="gene ID" value="EMIHUDRAFT_205336"/>
</dbReference>
<keyword evidence="2 3" id="KW-0040">ANK repeat</keyword>
<name>A0A0D3JS56_EMIH1</name>
<reference evidence="4" key="2">
    <citation type="submission" date="2024-10" db="UniProtKB">
        <authorList>
            <consortium name="EnsemblProtists"/>
        </authorList>
    </citation>
    <scope>IDENTIFICATION</scope>
</reference>
<dbReference type="PROSITE" id="PS50088">
    <property type="entry name" value="ANK_REPEAT"/>
    <property type="match status" value="1"/>
</dbReference>
<dbReference type="Proteomes" id="UP000013827">
    <property type="component" value="Unassembled WGS sequence"/>
</dbReference>
<keyword evidence="5" id="KW-1185">Reference proteome</keyword>
<dbReference type="Gene3D" id="1.25.40.20">
    <property type="entry name" value="Ankyrin repeat-containing domain"/>
    <property type="match status" value="1"/>
</dbReference>
<dbReference type="PANTHER" id="PTHR24173">
    <property type="entry name" value="ANKYRIN REPEAT CONTAINING"/>
    <property type="match status" value="1"/>
</dbReference>
<dbReference type="PANTHER" id="PTHR24173:SF74">
    <property type="entry name" value="ANKYRIN REPEAT DOMAIN-CONTAINING PROTEIN 16"/>
    <property type="match status" value="1"/>
</dbReference>
<dbReference type="Pfam" id="PF12796">
    <property type="entry name" value="Ank_2"/>
    <property type="match status" value="1"/>
</dbReference>
<evidence type="ECO:0000313" key="4">
    <source>
        <dbReference type="EnsemblProtists" id="EOD26341"/>
    </source>
</evidence>
<reference evidence="5" key="1">
    <citation type="journal article" date="2013" name="Nature">
        <title>Pan genome of the phytoplankton Emiliania underpins its global distribution.</title>
        <authorList>
            <person name="Read B.A."/>
            <person name="Kegel J."/>
            <person name="Klute M.J."/>
            <person name="Kuo A."/>
            <person name="Lefebvre S.C."/>
            <person name="Maumus F."/>
            <person name="Mayer C."/>
            <person name="Miller J."/>
            <person name="Monier A."/>
            <person name="Salamov A."/>
            <person name="Young J."/>
            <person name="Aguilar M."/>
            <person name="Claverie J.M."/>
            <person name="Frickenhaus S."/>
            <person name="Gonzalez K."/>
            <person name="Herman E.K."/>
            <person name="Lin Y.C."/>
            <person name="Napier J."/>
            <person name="Ogata H."/>
            <person name="Sarno A.F."/>
            <person name="Shmutz J."/>
            <person name="Schroeder D."/>
            <person name="de Vargas C."/>
            <person name="Verret F."/>
            <person name="von Dassow P."/>
            <person name="Valentin K."/>
            <person name="Van de Peer Y."/>
            <person name="Wheeler G."/>
            <person name="Dacks J.B."/>
            <person name="Delwiche C.F."/>
            <person name="Dyhrman S.T."/>
            <person name="Glockner G."/>
            <person name="John U."/>
            <person name="Richards T."/>
            <person name="Worden A.Z."/>
            <person name="Zhang X."/>
            <person name="Grigoriev I.V."/>
            <person name="Allen A.E."/>
            <person name="Bidle K."/>
            <person name="Borodovsky M."/>
            <person name="Bowler C."/>
            <person name="Brownlee C."/>
            <person name="Cock J.M."/>
            <person name="Elias M."/>
            <person name="Gladyshev V.N."/>
            <person name="Groth M."/>
            <person name="Guda C."/>
            <person name="Hadaegh A."/>
            <person name="Iglesias-Rodriguez M.D."/>
            <person name="Jenkins J."/>
            <person name="Jones B.M."/>
            <person name="Lawson T."/>
            <person name="Leese F."/>
            <person name="Lindquist E."/>
            <person name="Lobanov A."/>
            <person name="Lomsadze A."/>
            <person name="Malik S.B."/>
            <person name="Marsh M.E."/>
            <person name="Mackinder L."/>
            <person name="Mock T."/>
            <person name="Mueller-Roeber B."/>
            <person name="Pagarete A."/>
            <person name="Parker M."/>
            <person name="Probert I."/>
            <person name="Quesneville H."/>
            <person name="Raines C."/>
            <person name="Rensing S.A."/>
            <person name="Riano-Pachon D.M."/>
            <person name="Richier S."/>
            <person name="Rokitta S."/>
            <person name="Shiraiwa Y."/>
            <person name="Soanes D.M."/>
            <person name="van der Giezen M."/>
            <person name="Wahlund T.M."/>
            <person name="Williams B."/>
            <person name="Wilson W."/>
            <person name="Wolfe G."/>
            <person name="Wurch L.L."/>
        </authorList>
    </citation>
    <scope>NUCLEOTIDE SEQUENCE</scope>
</reference>
<dbReference type="STRING" id="2903.R1ETN9"/>
<dbReference type="GeneID" id="17271886"/>
<keyword evidence="1" id="KW-0677">Repeat</keyword>
<dbReference type="RefSeq" id="XP_005778770.1">
    <property type="nucleotide sequence ID" value="XM_005778713.1"/>
</dbReference>
<dbReference type="InterPro" id="IPR036770">
    <property type="entry name" value="Ankyrin_rpt-contain_sf"/>
</dbReference>
<protein>
    <recommendedName>
        <fullName evidence="6">Ankyrin repeat protein</fullName>
    </recommendedName>
</protein>
<dbReference type="KEGG" id="ehx:EMIHUDRAFT_205336"/>
<dbReference type="SUPFAM" id="SSF48403">
    <property type="entry name" value="Ankyrin repeat"/>
    <property type="match status" value="1"/>
</dbReference>
<evidence type="ECO:0000256" key="1">
    <source>
        <dbReference type="ARBA" id="ARBA00022737"/>
    </source>
</evidence>
<sequence>MFDDSSCSECFKAAHDSIDQPAIAASAAAAALGKQLRVACADRSGPTEVALAEVKRLLSVPGADVNDANRNGKAAIHHTAQLRSDTEVLACLVAHGADVNATTHRGHTPLIYAAGRCREQVVRFLLANRIRC</sequence>
<dbReference type="HOGENOM" id="CLU_1921038_0_0_1"/>
<accession>A0A0D3JS56</accession>
<dbReference type="InterPro" id="IPR002110">
    <property type="entry name" value="Ankyrin_rpt"/>
</dbReference>
<dbReference type="AlphaFoldDB" id="A0A0D3JS56"/>
<evidence type="ECO:0000256" key="3">
    <source>
        <dbReference type="PROSITE-ProRule" id="PRU00023"/>
    </source>
</evidence>
<dbReference type="PaxDb" id="2903-EOD26341"/>
<evidence type="ECO:0008006" key="6">
    <source>
        <dbReference type="Google" id="ProtNLM"/>
    </source>
</evidence>
<proteinExistence type="predicted"/>
<evidence type="ECO:0000256" key="2">
    <source>
        <dbReference type="ARBA" id="ARBA00023043"/>
    </source>
</evidence>